<evidence type="ECO:0000313" key="2">
    <source>
        <dbReference type="Proteomes" id="UP000015530"/>
    </source>
</evidence>
<gene>
    <name evidence="1" type="ORF">CGLO_14510</name>
</gene>
<dbReference type="Proteomes" id="UP000015530">
    <property type="component" value="Unassembled WGS sequence"/>
</dbReference>
<reference evidence="2" key="1">
    <citation type="journal article" date="2013" name="Mol. Plant Microbe Interact.">
        <title>Global aspects of pacC regulation of pathogenicity genes in Colletotrichum gloeosporioides as revealed by transcriptome analysis.</title>
        <authorList>
            <person name="Alkan N."/>
            <person name="Meng X."/>
            <person name="Friedlander G."/>
            <person name="Reuveni E."/>
            <person name="Sukno S."/>
            <person name="Sherman A."/>
            <person name="Thon M."/>
            <person name="Fluhr R."/>
            <person name="Prusky D."/>
        </authorList>
    </citation>
    <scope>NUCLEOTIDE SEQUENCE [LARGE SCALE GENOMIC DNA]</scope>
    <source>
        <strain evidence="2">Cg-14</strain>
    </source>
</reference>
<protein>
    <submittedName>
        <fullName evidence="1">Uncharacterized protein</fullName>
    </submittedName>
</protein>
<dbReference type="EMBL" id="AMYD01003393">
    <property type="protein sequence ID" value="EQB46436.1"/>
    <property type="molecule type" value="Genomic_DNA"/>
</dbReference>
<organism evidence="1 2">
    <name type="scientific">Colletotrichum gloeosporioides (strain Cg-14)</name>
    <name type="common">Anthracnose fungus</name>
    <name type="synonym">Glomerella cingulata</name>
    <dbReference type="NCBI Taxonomy" id="1237896"/>
    <lineage>
        <taxon>Eukaryota</taxon>
        <taxon>Fungi</taxon>
        <taxon>Dikarya</taxon>
        <taxon>Ascomycota</taxon>
        <taxon>Pezizomycotina</taxon>
        <taxon>Sordariomycetes</taxon>
        <taxon>Hypocreomycetidae</taxon>
        <taxon>Glomerellales</taxon>
        <taxon>Glomerellaceae</taxon>
        <taxon>Colletotrichum</taxon>
        <taxon>Colletotrichum gloeosporioides species complex</taxon>
    </lineage>
</organism>
<comment type="caution">
    <text evidence="1">The sequence shown here is derived from an EMBL/GenBank/DDBJ whole genome shotgun (WGS) entry which is preliminary data.</text>
</comment>
<proteinExistence type="predicted"/>
<accession>T0L4K5</accession>
<dbReference type="HOGENOM" id="CLU_3436818_0_0_1"/>
<evidence type="ECO:0000313" key="1">
    <source>
        <dbReference type="EMBL" id="EQB46436.1"/>
    </source>
</evidence>
<sequence length="12" mass="1551">MTRDTEYYEVDE</sequence>
<name>T0L4K5_COLGC</name>